<name>A0A934IHR0_9RHOB</name>
<proteinExistence type="predicted"/>
<keyword evidence="2" id="KW-1185">Reference proteome</keyword>
<dbReference type="EMBL" id="JAEKPD010000008">
    <property type="protein sequence ID" value="MBJ3763091.1"/>
    <property type="molecule type" value="Genomic_DNA"/>
</dbReference>
<protein>
    <recommendedName>
        <fullName evidence="3">Glyceraldehyde-3-phosphate dehydrogenase</fullName>
    </recommendedName>
</protein>
<comment type="caution">
    <text evidence="1">The sequence shown here is derived from an EMBL/GenBank/DDBJ whole genome shotgun (WGS) entry which is preliminary data.</text>
</comment>
<dbReference type="Proteomes" id="UP000642488">
    <property type="component" value="Unassembled WGS sequence"/>
</dbReference>
<gene>
    <name evidence="1" type="ORF">ILP92_10075</name>
</gene>
<evidence type="ECO:0008006" key="3">
    <source>
        <dbReference type="Google" id="ProtNLM"/>
    </source>
</evidence>
<accession>A0A934IHR0</accession>
<organism evidence="1 2">
    <name type="scientific">Palleronia pontilimi</name>
    <dbReference type="NCBI Taxonomy" id="1964209"/>
    <lineage>
        <taxon>Bacteria</taxon>
        <taxon>Pseudomonadati</taxon>
        <taxon>Pseudomonadota</taxon>
        <taxon>Alphaproteobacteria</taxon>
        <taxon>Rhodobacterales</taxon>
        <taxon>Roseobacteraceae</taxon>
        <taxon>Palleronia</taxon>
    </lineage>
</organism>
<evidence type="ECO:0000313" key="1">
    <source>
        <dbReference type="EMBL" id="MBJ3763091.1"/>
    </source>
</evidence>
<sequence>MTNTIAASLGLLIAALLLADYALNDFGASLFLAARLVDLIHTLAFWR</sequence>
<dbReference type="AlphaFoldDB" id="A0A934IHR0"/>
<reference evidence="1" key="1">
    <citation type="submission" date="2020-12" db="EMBL/GenBank/DDBJ databases">
        <title>Bacterial taxonomy.</title>
        <authorList>
            <person name="Pan X."/>
        </authorList>
    </citation>
    <scope>NUCLEOTIDE SEQUENCE</scope>
    <source>
        <strain evidence="1">KCTC 52957</strain>
    </source>
</reference>
<evidence type="ECO:0000313" key="2">
    <source>
        <dbReference type="Proteomes" id="UP000642488"/>
    </source>
</evidence>
<dbReference type="RefSeq" id="WP_198916250.1">
    <property type="nucleotide sequence ID" value="NZ_JAEKPD010000008.1"/>
</dbReference>